<evidence type="ECO:0000313" key="1">
    <source>
        <dbReference type="EMBL" id="MBP2331251.1"/>
    </source>
</evidence>
<name>A0ABS4U3M2_9PSEU</name>
<accession>A0ABS4U3M2</accession>
<dbReference type="SUPFAM" id="SSF103084">
    <property type="entry name" value="Holliday junction resolvase RusA"/>
    <property type="match status" value="1"/>
</dbReference>
<keyword evidence="2" id="KW-1185">Reference proteome</keyword>
<sequence>MTDTTTAPTVYELDIPLCRNKPPLTANQRLHWREKARRTRMVREITRIRARQAGIQPCARITVQLHYRPGDNRRRDAPNLHATAKPAVDGLVDAGLVPDDTGEYVTEVMPVIHPGPGNRRLWLTVEVTR</sequence>
<protein>
    <submittedName>
        <fullName evidence="1">Crossover junction endodeoxyribonuclease RusA</fullName>
        <ecNumber evidence="1">3.1.22.4</ecNumber>
    </submittedName>
</protein>
<dbReference type="GO" id="GO:0016787">
    <property type="term" value="F:hydrolase activity"/>
    <property type="evidence" value="ECO:0007669"/>
    <property type="project" value="UniProtKB-KW"/>
</dbReference>
<dbReference type="EMBL" id="JAGINW010000001">
    <property type="protein sequence ID" value="MBP2331251.1"/>
    <property type="molecule type" value="Genomic_DNA"/>
</dbReference>
<dbReference type="InterPro" id="IPR036614">
    <property type="entry name" value="RusA-like_sf"/>
</dbReference>
<dbReference type="EC" id="3.1.22.4" evidence="1"/>
<gene>
    <name evidence="1" type="ORF">JOF56_011636</name>
</gene>
<reference evidence="1 2" key="1">
    <citation type="submission" date="2021-03" db="EMBL/GenBank/DDBJ databases">
        <title>Sequencing the genomes of 1000 actinobacteria strains.</title>
        <authorList>
            <person name="Klenk H.-P."/>
        </authorList>
    </citation>
    <scope>NUCLEOTIDE SEQUENCE [LARGE SCALE GENOMIC DNA]</scope>
    <source>
        <strain evidence="1 2">DSM 46670</strain>
    </source>
</reference>
<evidence type="ECO:0000313" key="2">
    <source>
        <dbReference type="Proteomes" id="UP001519332"/>
    </source>
</evidence>
<organism evidence="1 2">
    <name type="scientific">Kibdelosporangium banguiense</name>
    <dbReference type="NCBI Taxonomy" id="1365924"/>
    <lineage>
        <taxon>Bacteria</taxon>
        <taxon>Bacillati</taxon>
        <taxon>Actinomycetota</taxon>
        <taxon>Actinomycetes</taxon>
        <taxon>Pseudonocardiales</taxon>
        <taxon>Pseudonocardiaceae</taxon>
        <taxon>Kibdelosporangium</taxon>
    </lineage>
</organism>
<dbReference type="Gene3D" id="3.30.1330.70">
    <property type="entry name" value="Holliday junction resolvase RusA"/>
    <property type="match status" value="1"/>
</dbReference>
<comment type="caution">
    <text evidence="1">The sequence shown here is derived from an EMBL/GenBank/DDBJ whole genome shotgun (WGS) entry which is preliminary data.</text>
</comment>
<dbReference type="RefSeq" id="WP_209647866.1">
    <property type="nucleotide sequence ID" value="NZ_JAGINW010000001.1"/>
</dbReference>
<dbReference type="Proteomes" id="UP001519332">
    <property type="component" value="Unassembled WGS sequence"/>
</dbReference>
<proteinExistence type="predicted"/>
<keyword evidence="1" id="KW-0378">Hydrolase</keyword>